<keyword evidence="4" id="KW-0109">Calcium transport</keyword>
<dbReference type="InParanoid" id="D8LYW3"/>
<comment type="subcellular location">
    <subcellularLocation>
        <location evidence="1">Membrane</location>
        <topology evidence="1">Multi-pass membrane protein</topology>
    </subcellularLocation>
</comment>
<dbReference type="Gene3D" id="1.20.1110.10">
    <property type="entry name" value="Calcium-transporting ATPase, transmembrane domain"/>
    <property type="match status" value="1"/>
</dbReference>
<dbReference type="OMA" id="PLWNNMM"/>
<dbReference type="RefSeq" id="XP_012895050.1">
    <property type="nucleotide sequence ID" value="XM_013039596.1"/>
</dbReference>
<dbReference type="FunFam" id="2.70.150.10:FF:000014">
    <property type="entry name" value="Calcium-transporting ATPase, putative"/>
    <property type="match status" value="1"/>
</dbReference>
<dbReference type="InterPro" id="IPR023214">
    <property type="entry name" value="HAD_sf"/>
</dbReference>
<keyword evidence="10" id="KW-1278">Translocase</keyword>
<gene>
    <name evidence="17" type="ORF">GSBLH_T00001230001</name>
</gene>
<dbReference type="FunCoup" id="D8LYW3">
    <property type="interactions" value="95"/>
</dbReference>
<evidence type="ECO:0000313" key="17">
    <source>
        <dbReference type="EMBL" id="CBK21002.2"/>
    </source>
</evidence>
<dbReference type="InterPro" id="IPR044492">
    <property type="entry name" value="P_typ_ATPase_HD_dom"/>
</dbReference>
<dbReference type="SUPFAM" id="SSF81660">
    <property type="entry name" value="Metal cation-transporting ATPase, ATP-binding domain N"/>
    <property type="match status" value="1"/>
</dbReference>
<organism evidence="17">
    <name type="scientific">Blastocystis hominis</name>
    <dbReference type="NCBI Taxonomy" id="12968"/>
    <lineage>
        <taxon>Eukaryota</taxon>
        <taxon>Sar</taxon>
        <taxon>Stramenopiles</taxon>
        <taxon>Bigyra</taxon>
        <taxon>Opalozoa</taxon>
        <taxon>Opalinata</taxon>
        <taxon>Blastocystidae</taxon>
        <taxon>Blastocystis</taxon>
    </lineage>
</organism>
<feature type="transmembrane region" description="Helical" evidence="15">
    <location>
        <begin position="817"/>
        <end position="840"/>
    </location>
</feature>
<keyword evidence="6" id="KW-0547">Nucleotide-binding</keyword>
<dbReference type="InterPro" id="IPR001757">
    <property type="entry name" value="P_typ_ATPase"/>
</dbReference>
<dbReference type="GO" id="GO:0016887">
    <property type="term" value="F:ATP hydrolysis activity"/>
    <property type="evidence" value="ECO:0007669"/>
    <property type="project" value="InterPro"/>
</dbReference>
<dbReference type="EMBL" id="FN668640">
    <property type="protein sequence ID" value="CBK21002.2"/>
    <property type="molecule type" value="Genomic_DNA"/>
</dbReference>
<dbReference type="FunFam" id="1.20.1110.10:FF:000037">
    <property type="entry name" value="Calcium-transporting ATPase, putative"/>
    <property type="match status" value="1"/>
</dbReference>
<dbReference type="InterPro" id="IPR036412">
    <property type="entry name" value="HAD-like_sf"/>
</dbReference>
<reference evidence="17" key="1">
    <citation type="submission" date="2010-02" db="EMBL/GenBank/DDBJ databases">
        <title>Sequencing and annotation of the Blastocystis hominis genome.</title>
        <authorList>
            <person name="Wincker P."/>
        </authorList>
    </citation>
    <scope>NUCLEOTIDE SEQUENCE</scope>
    <source>
        <strain evidence="17">Singapore isolate B</strain>
    </source>
</reference>
<dbReference type="Proteomes" id="UP000008312">
    <property type="component" value="Unassembled WGS sequence"/>
</dbReference>
<dbReference type="InterPro" id="IPR004014">
    <property type="entry name" value="ATPase_P-typ_cation-transptr_N"/>
</dbReference>
<evidence type="ECO:0000259" key="16">
    <source>
        <dbReference type="SMART" id="SM00831"/>
    </source>
</evidence>
<keyword evidence="3" id="KW-0813">Transport</keyword>
<dbReference type="GO" id="GO:0005524">
    <property type="term" value="F:ATP binding"/>
    <property type="evidence" value="ECO:0007669"/>
    <property type="project" value="UniProtKB-KW"/>
</dbReference>
<dbReference type="PANTHER" id="PTHR42861">
    <property type="entry name" value="CALCIUM-TRANSPORTING ATPASE"/>
    <property type="match status" value="1"/>
</dbReference>
<dbReference type="InterPro" id="IPR023298">
    <property type="entry name" value="ATPase_P-typ_TM_dom_sf"/>
</dbReference>
<dbReference type="InterPro" id="IPR018303">
    <property type="entry name" value="ATPase_P-typ_P_site"/>
</dbReference>
<evidence type="ECO:0000256" key="1">
    <source>
        <dbReference type="ARBA" id="ARBA00004141"/>
    </source>
</evidence>
<dbReference type="NCBIfam" id="TIGR01494">
    <property type="entry name" value="ATPase_P-type"/>
    <property type="match status" value="2"/>
</dbReference>
<keyword evidence="18" id="KW-1185">Reference proteome</keyword>
<accession>D8LYW3</accession>
<feature type="transmembrane region" description="Helical" evidence="15">
    <location>
        <begin position="41"/>
        <end position="59"/>
    </location>
</feature>
<feature type="transmembrane region" description="Helical" evidence="15">
    <location>
        <begin position="242"/>
        <end position="260"/>
    </location>
</feature>
<evidence type="ECO:0000256" key="15">
    <source>
        <dbReference type="SAM" id="Phobius"/>
    </source>
</evidence>
<evidence type="ECO:0000256" key="8">
    <source>
        <dbReference type="ARBA" id="ARBA00022840"/>
    </source>
</evidence>
<dbReference type="Pfam" id="PF00122">
    <property type="entry name" value="E1-E2_ATPase"/>
    <property type="match status" value="1"/>
</dbReference>
<dbReference type="GeneID" id="24918503"/>
<feature type="transmembrane region" description="Helical" evidence="15">
    <location>
        <begin position="925"/>
        <end position="944"/>
    </location>
</feature>
<evidence type="ECO:0000256" key="7">
    <source>
        <dbReference type="ARBA" id="ARBA00022837"/>
    </source>
</evidence>
<dbReference type="SUPFAM" id="SSF81653">
    <property type="entry name" value="Calcium ATPase, transduction domain A"/>
    <property type="match status" value="1"/>
</dbReference>
<dbReference type="InterPro" id="IPR023299">
    <property type="entry name" value="ATPase_P-typ_cyto_dom_N"/>
</dbReference>
<comment type="similarity">
    <text evidence="14">Belongs to the cation transport ATPase (P-type) (TC 3.A.3) family.</text>
</comment>
<dbReference type="GO" id="GO:0016020">
    <property type="term" value="C:membrane"/>
    <property type="evidence" value="ECO:0007669"/>
    <property type="project" value="UniProtKB-SubCell"/>
</dbReference>
<evidence type="ECO:0000256" key="5">
    <source>
        <dbReference type="ARBA" id="ARBA00022692"/>
    </source>
</evidence>
<evidence type="ECO:0000256" key="11">
    <source>
        <dbReference type="ARBA" id="ARBA00022989"/>
    </source>
</evidence>
<name>D8LYW3_BLAHO</name>
<evidence type="ECO:0000256" key="10">
    <source>
        <dbReference type="ARBA" id="ARBA00022967"/>
    </source>
</evidence>
<feature type="transmembrane region" description="Helical" evidence="15">
    <location>
        <begin position="71"/>
        <end position="89"/>
    </location>
</feature>
<sequence length="1000" mass="109810">MDDGLTDEEVLKRQSVYGLNALAEEPPTPLWKLILEQFEDYLVQILLVSAVLSFVLAFFENGGESSVTAFVEPFVILLILILNAIVGVWQENNAESALNALKKMQSEKARCIRNGVVNPNLPAEQLVPGDIIRLNVGDKVPADCRILSLKTATLRVEESALTGESRTVLKNPDVCTTVDAGLSEKVNMLFAGTTIANGLCKALVVRTGMNTEIGKIQRAVMDAREDEEKTPLGQKIDEFGELLGKVIMWICVIVWIMNFHQFSDPEFGGFFRGCIYYLKVAVALGVAAIPEGLPAVITLCLSLGTRSMARRNCIVRKLPSVETLGCTTVICSDKTGTLTTNEMTVVTVSTFHATGEACERSVSGISYNPEGKVEGVDRLEASQRALCDVAKVCAFCNETTVTWNDATQKYEAVGEPTEAALRILVEKLGFPEELLGSDHCVDSPVTQRCNDLWATLYSVNGCLEFSRTRKSMSVLVSKRPVANELLVKGAPELLLQRCRWLCTEEGNVVPLTESMRQRCLEHLEQMSRRSLRCLALAGKHEEGPLRSYDGPQHPAHAMLADVEAYEAIEQDLCLFGMVGIKDPARVEVRDSIALCKKAGIRVFMITGDNKLTAESIARDVGILQPGEEAEASFEAREFMKLPRERQLRILAGHGGRVFARSEPVHKKELISLLRQMGEITAMTGDGVNDAPALQQADIGVAMGVSGTEVAKEASDMVLVDDNFRTIVAAIEEGRSIYQNMKAFIRYLISSNIGEVASIFFTAMLGIPEGLSPVQLLWVNLVTDGPPATALGFNPPEPDIMARPPRARDEGLITPFVFFRYVVIGLYVGVATVGIFVYWYVLDRAPDAHPLVSLAQLMGHGKCRAWTEFSLDGWGGFAQPCDYFEKGKVVASTLSLTVLVTIEMFNALNALSEDCSLLVVPPHRNLYLVAAILASFVAHFAILYIPPLAKVFSVAPLTLHDWKLVLAFSFPVILIDEVLKAVSRAITRYKEEKLLQKEKEE</sequence>
<evidence type="ECO:0000256" key="14">
    <source>
        <dbReference type="ARBA" id="ARBA00038148"/>
    </source>
</evidence>
<keyword evidence="5 15" id="KW-0812">Transmembrane</keyword>
<dbReference type="PROSITE" id="PS00154">
    <property type="entry name" value="ATPASE_E1_E2"/>
    <property type="match status" value="1"/>
</dbReference>
<evidence type="ECO:0000256" key="2">
    <source>
        <dbReference type="ARBA" id="ARBA00012790"/>
    </source>
</evidence>
<dbReference type="PRINTS" id="PR00119">
    <property type="entry name" value="CATATPASE"/>
</dbReference>
<evidence type="ECO:0000256" key="6">
    <source>
        <dbReference type="ARBA" id="ARBA00022741"/>
    </source>
</evidence>
<dbReference type="Pfam" id="PF00689">
    <property type="entry name" value="Cation_ATPase_C"/>
    <property type="match status" value="1"/>
</dbReference>
<dbReference type="FunFam" id="1.20.1110.10:FF:000027">
    <property type="entry name" value="Calcium-transporting ATPase, putative"/>
    <property type="match status" value="1"/>
</dbReference>
<dbReference type="Pfam" id="PF13246">
    <property type="entry name" value="Cation_ATPase"/>
    <property type="match status" value="1"/>
</dbReference>
<dbReference type="InterPro" id="IPR008250">
    <property type="entry name" value="ATPase_P-typ_transduc_dom_A_sf"/>
</dbReference>
<evidence type="ECO:0000256" key="4">
    <source>
        <dbReference type="ARBA" id="ARBA00022568"/>
    </source>
</evidence>
<dbReference type="FunFam" id="3.40.50.1000:FF:000083">
    <property type="entry name" value="Sodium/potassium-transporting ATPase subunit alpha"/>
    <property type="match status" value="1"/>
</dbReference>
<evidence type="ECO:0000256" key="9">
    <source>
        <dbReference type="ARBA" id="ARBA00022842"/>
    </source>
</evidence>
<feature type="transmembrane region" description="Helical" evidence="15">
    <location>
        <begin position="743"/>
        <end position="766"/>
    </location>
</feature>
<dbReference type="OrthoDB" id="3352408at2759"/>
<dbReference type="InterPro" id="IPR006068">
    <property type="entry name" value="ATPase_P-typ_cation-transptr_C"/>
</dbReference>
<evidence type="ECO:0000256" key="3">
    <source>
        <dbReference type="ARBA" id="ARBA00022448"/>
    </source>
</evidence>
<protein>
    <recommendedName>
        <fullName evidence="2">P-type Ca(2+) transporter</fullName>
        <ecNumber evidence="2">7.2.2.10</ecNumber>
    </recommendedName>
</protein>
<keyword evidence="8" id="KW-0067">ATP-binding</keyword>
<keyword evidence="11 15" id="KW-1133">Transmembrane helix</keyword>
<dbReference type="Gene3D" id="3.40.50.1000">
    <property type="entry name" value="HAD superfamily/HAD-like"/>
    <property type="match status" value="1"/>
</dbReference>
<dbReference type="Pfam" id="PF00690">
    <property type="entry name" value="Cation_ATPase_N"/>
    <property type="match status" value="1"/>
</dbReference>
<dbReference type="SFLD" id="SFLDF00027">
    <property type="entry name" value="p-type_atpase"/>
    <property type="match status" value="1"/>
</dbReference>
<keyword evidence="9" id="KW-0460">Magnesium</keyword>
<keyword evidence="12" id="KW-0406">Ion transport</keyword>
<keyword evidence="13 15" id="KW-0472">Membrane</keyword>
<dbReference type="Gene3D" id="3.40.1110.10">
    <property type="entry name" value="Calcium-transporting ATPase, cytoplasmic domain N"/>
    <property type="match status" value="1"/>
</dbReference>
<dbReference type="GO" id="GO:0005388">
    <property type="term" value="F:P-type calcium transporter activity"/>
    <property type="evidence" value="ECO:0007669"/>
    <property type="project" value="UniProtKB-EC"/>
</dbReference>
<evidence type="ECO:0000256" key="12">
    <source>
        <dbReference type="ARBA" id="ARBA00023065"/>
    </source>
</evidence>
<dbReference type="SUPFAM" id="SSF81665">
    <property type="entry name" value="Calcium ATPase, transmembrane domain M"/>
    <property type="match status" value="1"/>
</dbReference>
<dbReference type="SFLD" id="SFLDG00002">
    <property type="entry name" value="C1.7:_P-type_atpase_like"/>
    <property type="match status" value="1"/>
</dbReference>
<dbReference type="Gene3D" id="2.70.150.10">
    <property type="entry name" value="Calcium-transporting ATPase, cytoplasmic transduction domain A"/>
    <property type="match status" value="1"/>
</dbReference>
<proteinExistence type="inferred from homology"/>
<evidence type="ECO:0000256" key="13">
    <source>
        <dbReference type="ARBA" id="ARBA00023136"/>
    </source>
</evidence>
<dbReference type="SFLD" id="SFLDS00003">
    <property type="entry name" value="Haloacid_Dehalogenase"/>
    <property type="match status" value="1"/>
</dbReference>
<keyword evidence="7" id="KW-0106">Calcium</keyword>
<dbReference type="InterPro" id="IPR059000">
    <property type="entry name" value="ATPase_P-type_domA"/>
</dbReference>
<dbReference type="SMART" id="SM00831">
    <property type="entry name" value="Cation_ATPase_N"/>
    <property type="match status" value="1"/>
</dbReference>
<feature type="domain" description="Cation-transporting P-type ATPase N-terminal" evidence="16">
    <location>
        <begin position="1"/>
        <end position="58"/>
    </location>
</feature>
<dbReference type="AlphaFoldDB" id="D8LYW3"/>
<feature type="transmembrane region" description="Helical" evidence="15">
    <location>
        <begin position="280"/>
        <end position="301"/>
    </location>
</feature>
<evidence type="ECO:0000313" key="18">
    <source>
        <dbReference type="Proteomes" id="UP000008312"/>
    </source>
</evidence>
<dbReference type="SUPFAM" id="SSF56784">
    <property type="entry name" value="HAD-like"/>
    <property type="match status" value="1"/>
</dbReference>
<dbReference type="EC" id="7.2.2.10" evidence="2"/>